<reference evidence="1 2" key="1">
    <citation type="submission" date="2015-07" db="EMBL/GenBank/DDBJ databases">
        <title>The genome of Dufourea novaeangliae.</title>
        <authorList>
            <person name="Pan H."/>
            <person name="Kapheim K."/>
        </authorList>
    </citation>
    <scope>NUCLEOTIDE SEQUENCE [LARGE SCALE GENOMIC DNA]</scope>
    <source>
        <strain evidence="1">0120121106</strain>
        <tissue evidence="1">Whole body</tissue>
    </source>
</reference>
<gene>
    <name evidence="1" type="ORF">WN55_10636</name>
</gene>
<evidence type="ECO:0000313" key="2">
    <source>
        <dbReference type="Proteomes" id="UP000076502"/>
    </source>
</evidence>
<accession>A0A154P4G8</accession>
<name>A0A154P4G8_DUFNO</name>
<dbReference type="AlphaFoldDB" id="A0A154P4G8"/>
<proteinExistence type="predicted"/>
<protein>
    <submittedName>
        <fullName evidence="1">Uncharacterized protein</fullName>
    </submittedName>
</protein>
<dbReference type="EMBL" id="KQ434809">
    <property type="protein sequence ID" value="KZC06722.1"/>
    <property type="molecule type" value="Genomic_DNA"/>
</dbReference>
<organism evidence="1 2">
    <name type="scientific">Dufourea novaeangliae</name>
    <name type="common">Sweat bee</name>
    <dbReference type="NCBI Taxonomy" id="178035"/>
    <lineage>
        <taxon>Eukaryota</taxon>
        <taxon>Metazoa</taxon>
        <taxon>Ecdysozoa</taxon>
        <taxon>Arthropoda</taxon>
        <taxon>Hexapoda</taxon>
        <taxon>Insecta</taxon>
        <taxon>Pterygota</taxon>
        <taxon>Neoptera</taxon>
        <taxon>Endopterygota</taxon>
        <taxon>Hymenoptera</taxon>
        <taxon>Apocrita</taxon>
        <taxon>Aculeata</taxon>
        <taxon>Apoidea</taxon>
        <taxon>Anthophila</taxon>
        <taxon>Halictidae</taxon>
        <taxon>Rophitinae</taxon>
        <taxon>Dufourea</taxon>
    </lineage>
</organism>
<dbReference type="Proteomes" id="UP000076502">
    <property type="component" value="Unassembled WGS sequence"/>
</dbReference>
<keyword evidence="2" id="KW-1185">Reference proteome</keyword>
<evidence type="ECO:0000313" key="1">
    <source>
        <dbReference type="EMBL" id="KZC06722.1"/>
    </source>
</evidence>
<sequence length="70" mass="8271">MKESDAFTTDCVFWCTKKVPSRCKCKSRVNMRSKSVVVNRGKRTTSLYGALRRENNSFDSEKWHENHWNV</sequence>